<sequence>MSSVQLAQELLSAIINEVQAQNDLQACALVSRSFVVSSQQRLYRTLCLVVEPLSHLVSVPNPPVAPVLSCDSALKLFTMSPHLAGYVRDLTLYLPQNPDYTLLETVLQHVSGRITHLSISSLQYVFPWAYLPSSTASLLDDIFHRPQFRSLSLTRVIGVPLSLLDHATTFFESISLSEVSIKEDLPALTPRRCAAASRYLRDVCISVRVVYPHISQLTF</sequence>
<dbReference type="Proteomes" id="UP001222325">
    <property type="component" value="Unassembled WGS sequence"/>
</dbReference>
<dbReference type="EMBL" id="JARJCN010000061">
    <property type="protein sequence ID" value="KAJ7079285.1"/>
    <property type="molecule type" value="Genomic_DNA"/>
</dbReference>
<accession>A0AAD6XJM6</accession>
<evidence type="ECO:0000313" key="2">
    <source>
        <dbReference type="Proteomes" id="UP001222325"/>
    </source>
</evidence>
<dbReference type="AlphaFoldDB" id="A0AAD6XJM6"/>
<evidence type="ECO:0000313" key="1">
    <source>
        <dbReference type="EMBL" id="KAJ7079285.1"/>
    </source>
</evidence>
<proteinExistence type="predicted"/>
<evidence type="ECO:0008006" key="3">
    <source>
        <dbReference type="Google" id="ProtNLM"/>
    </source>
</evidence>
<protein>
    <recommendedName>
        <fullName evidence="3">F-box domain-containing protein</fullName>
    </recommendedName>
</protein>
<reference evidence="1" key="1">
    <citation type="submission" date="2023-03" db="EMBL/GenBank/DDBJ databases">
        <title>Massive genome expansion in bonnet fungi (Mycena s.s.) driven by repeated elements and novel gene families across ecological guilds.</title>
        <authorList>
            <consortium name="Lawrence Berkeley National Laboratory"/>
            <person name="Harder C.B."/>
            <person name="Miyauchi S."/>
            <person name="Viragh M."/>
            <person name="Kuo A."/>
            <person name="Thoen E."/>
            <person name="Andreopoulos B."/>
            <person name="Lu D."/>
            <person name="Skrede I."/>
            <person name="Drula E."/>
            <person name="Henrissat B."/>
            <person name="Morin E."/>
            <person name="Kohler A."/>
            <person name="Barry K."/>
            <person name="LaButti K."/>
            <person name="Morin E."/>
            <person name="Salamov A."/>
            <person name="Lipzen A."/>
            <person name="Mereny Z."/>
            <person name="Hegedus B."/>
            <person name="Baldrian P."/>
            <person name="Stursova M."/>
            <person name="Weitz H."/>
            <person name="Taylor A."/>
            <person name="Grigoriev I.V."/>
            <person name="Nagy L.G."/>
            <person name="Martin F."/>
            <person name="Kauserud H."/>
        </authorList>
    </citation>
    <scope>NUCLEOTIDE SEQUENCE</scope>
    <source>
        <strain evidence="1">CBHHK173m</strain>
    </source>
</reference>
<comment type="caution">
    <text evidence="1">The sequence shown here is derived from an EMBL/GenBank/DDBJ whole genome shotgun (WGS) entry which is preliminary data.</text>
</comment>
<keyword evidence="2" id="KW-1185">Reference proteome</keyword>
<gene>
    <name evidence="1" type="ORF">B0H15DRAFT_858899</name>
</gene>
<name>A0AAD6XJM6_9AGAR</name>
<organism evidence="1 2">
    <name type="scientific">Mycena belliarum</name>
    <dbReference type="NCBI Taxonomy" id="1033014"/>
    <lineage>
        <taxon>Eukaryota</taxon>
        <taxon>Fungi</taxon>
        <taxon>Dikarya</taxon>
        <taxon>Basidiomycota</taxon>
        <taxon>Agaricomycotina</taxon>
        <taxon>Agaricomycetes</taxon>
        <taxon>Agaricomycetidae</taxon>
        <taxon>Agaricales</taxon>
        <taxon>Marasmiineae</taxon>
        <taxon>Mycenaceae</taxon>
        <taxon>Mycena</taxon>
    </lineage>
</organism>